<comment type="caution">
    <text evidence="2">The sequence shown here is derived from an EMBL/GenBank/DDBJ whole genome shotgun (WGS) entry which is preliminary data.</text>
</comment>
<reference evidence="2 3" key="1">
    <citation type="submission" date="2019-10" db="EMBL/GenBank/DDBJ databases">
        <authorList>
            <person name="Palmer J.M."/>
        </authorList>
    </citation>
    <scope>NUCLEOTIDE SEQUENCE [LARGE SCALE GENOMIC DNA]</scope>
    <source>
        <strain evidence="2 3">TWF696</strain>
    </source>
</reference>
<evidence type="ECO:0000256" key="1">
    <source>
        <dbReference type="SAM" id="Phobius"/>
    </source>
</evidence>
<keyword evidence="1" id="KW-0472">Membrane</keyword>
<evidence type="ECO:0000313" key="2">
    <source>
        <dbReference type="EMBL" id="KAK6346659.1"/>
    </source>
</evidence>
<organism evidence="2 3">
    <name type="scientific">Orbilia brochopaga</name>
    <dbReference type="NCBI Taxonomy" id="3140254"/>
    <lineage>
        <taxon>Eukaryota</taxon>
        <taxon>Fungi</taxon>
        <taxon>Dikarya</taxon>
        <taxon>Ascomycota</taxon>
        <taxon>Pezizomycotina</taxon>
        <taxon>Orbiliomycetes</taxon>
        <taxon>Orbiliales</taxon>
        <taxon>Orbiliaceae</taxon>
        <taxon>Orbilia</taxon>
    </lineage>
</organism>
<keyword evidence="3" id="KW-1185">Reference proteome</keyword>
<gene>
    <name evidence="2" type="ORF">TWF696_006778</name>
</gene>
<name>A0AAV9UR03_9PEZI</name>
<evidence type="ECO:0000313" key="3">
    <source>
        <dbReference type="Proteomes" id="UP001375240"/>
    </source>
</evidence>
<feature type="transmembrane region" description="Helical" evidence="1">
    <location>
        <begin position="45"/>
        <end position="67"/>
    </location>
</feature>
<keyword evidence="1" id="KW-1133">Transmembrane helix</keyword>
<sequence length="117" mass="13154">MSYLVDSYPEMVIESMVGVAIINNTLGMIFTFACNDFIAAAGTENTYIIIGAMQFFCVLLSIPLLIWGKRIRKWTTPSYRRFLEIRDGLNQNPATLARSIRATLYVAAAPTRLSRIL</sequence>
<keyword evidence="1" id="KW-0812">Transmembrane</keyword>
<dbReference type="Proteomes" id="UP001375240">
    <property type="component" value="Unassembled WGS sequence"/>
</dbReference>
<proteinExistence type="predicted"/>
<accession>A0AAV9UR03</accession>
<protein>
    <submittedName>
        <fullName evidence="2">Uncharacterized protein</fullName>
    </submittedName>
</protein>
<dbReference type="EMBL" id="JAVHNQ010000005">
    <property type="protein sequence ID" value="KAK6346659.1"/>
    <property type="molecule type" value="Genomic_DNA"/>
</dbReference>
<dbReference type="AlphaFoldDB" id="A0AAV9UR03"/>
<feature type="transmembrane region" description="Helical" evidence="1">
    <location>
        <begin position="12"/>
        <end position="33"/>
    </location>
</feature>